<accession>A0AC61RBX4</accession>
<dbReference type="Proteomes" id="UP000306319">
    <property type="component" value="Unassembled WGS sequence"/>
</dbReference>
<organism evidence="1 2">
    <name type="scientific">Lepagella muris</name>
    <dbReference type="NCBI Taxonomy" id="3032870"/>
    <lineage>
        <taxon>Bacteria</taxon>
        <taxon>Pseudomonadati</taxon>
        <taxon>Bacteroidota</taxon>
        <taxon>Bacteroidia</taxon>
        <taxon>Bacteroidales</taxon>
        <taxon>Muribaculaceae</taxon>
        <taxon>Lepagella</taxon>
    </lineage>
</organism>
<dbReference type="EMBL" id="SRYB01000030">
    <property type="protein sequence ID" value="TGY77114.1"/>
    <property type="molecule type" value="Genomic_DNA"/>
</dbReference>
<proteinExistence type="predicted"/>
<protein>
    <submittedName>
        <fullName evidence="1">AI-2E family transporter</fullName>
    </submittedName>
</protein>
<gene>
    <name evidence="1" type="ORF">E5331_16080</name>
</gene>
<sequence length="360" mass="40588">MSRPFTFDRVVRMIIALTLIVCTIWLIGILKNVLLPFCLACLLSYIMEPFVEFNQKLLHQKGRVLAVFVTIFDVTVIVGMLLYFFVPLVLDEINQMMSMVKEYSTKTVTIPFVPESITEIIERKFNLSKFLTELENGKGSIWLDRGETLVANSVEFLMHSLEWLLTFIYILFILIDYDKLGSGFELLIPNKYKPAVLQIATDLKDSMNKYFRSQLLIAFCAAIFYCIGFSIVGLPMAIVMGILVGILYMIPYFQYITVIPVAMLCFVSSLSGSVDFWAIVGKCALVYVISQCICDYILTPKIMGKSLGLNPAIILLSLSIWGTLLGIIGMIIALPLTTLILSYYKKVIIDHKPLSAPTII</sequence>
<evidence type="ECO:0000313" key="1">
    <source>
        <dbReference type="EMBL" id="TGY77114.1"/>
    </source>
</evidence>
<keyword evidence="2" id="KW-1185">Reference proteome</keyword>
<reference evidence="1" key="1">
    <citation type="submission" date="2019-04" db="EMBL/GenBank/DDBJ databases">
        <title>Microbes associate with the intestines of laboratory mice.</title>
        <authorList>
            <person name="Navarre W."/>
            <person name="Wong E."/>
            <person name="Huang K."/>
            <person name="Tropini C."/>
            <person name="Ng K."/>
            <person name="Yu B."/>
        </authorList>
    </citation>
    <scope>NUCLEOTIDE SEQUENCE</scope>
    <source>
        <strain evidence="1">NM04_E33</strain>
    </source>
</reference>
<comment type="caution">
    <text evidence="1">The sequence shown here is derived from an EMBL/GenBank/DDBJ whole genome shotgun (WGS) entry which is preliminary data.</text>
</comment>
<name>A0AC61RBX4_9BACT</name>
<evidence type="ECO:0000313" key="2">
    <source>
        <dbReference type="Proteomes" id="UP000306319"/>
    </source>
</evidence>